<sequence>MTIETIKNRGKVVKEAESNRESYNVYHSLKRMWNYPDWIIATAVYAVGDDLNECDEYLTIYDSDYDGKEKGLEDALYDYYIGTYNGANHIQDASGTPTLDHKYLCDKIENYFKNVNRIN</sequence>
<evidence type="ECO:0000313" key="1">
    <source>
        <dbReference type="EMBL" id="CAG7581681.1"/>
    </source>
</evidence>
<proteinExistence type="predicted"/>
<gene>
    <name evidence="1" type="ORF">SLAVMIC_00972</name>
</gene>
<reference evidence="1" key="1">
    <citation type="submission" date="2021-06" db="EMBL/GenBank/DDBJ databases">
        <authorList>
            <person name="Gannon L."/>
            <person name="Redgwell R T."/>
            <person name="Michniewski S."/>
            <person name="Harrison D C."/>
            <person name="Millard A."/>
        </authorList>
    </citation>
    <scope>NUCLEOTIDE SEQUENCE</scope>
</reference>
<dbReference type="EMBL" id="OU342829">
    <property type="protein sequence ID" value="CAG7581681.1"/>
    <property type="molecule type" value="Genomic_DNA"/>
</dbReference>
<accession>A0A8D9C9V1</accession>
<name>A0A8D9C9V1_9VIRU</name>
<protein>
    <submittedName>
        <fullName evidence="1">Uncharacterized protein</fullName>
    </submittedName>
</protein>
<organism evidence="1">
    <name type="scientific">uncultured marine phage</name>
    <dbReference type="NCBI Taxonomy" id="707152"/>
    <lineage>
        <taxon>Viruses</taxon>
        <taxon>environmental samples</taxon>
    </lineage>
</organism>